<organism evidence="2 3">
    <name type="scientific">Candidatus Iainarchaeum sp</name>
    <dbReference type="NCBI Taxonomy" id="3101447"/>
    <lineage>
        <taxon>Archaea</taxon>
        <taxon>Candidatus Iainarchaeota</taxon>
        <taxon>Candidatus Iainarchaeia</taxon>
        <taxon>Candidatus Iainarchaeales</taxon>
        <taxon>Candidatus Iainarchaeaceae</taxon>
        <taxon>Candidatus Iainarchaeum</taxon>
    </lineage>
</organism>
<dbReference type="EMBL" id="DUFG01000002">
    <property type="protein sequence ID" value="HIH07800.1"/>
    <property type="molecule type" value="Genomic_DNA"/>
</dbReference>
<gene>
    <name evidence="2" type="ORF">HA237_00350</name>
</gene>
<evidence type="ECO:0000313" key="3">
    <source>
        <dbReference type="Proteomes" id="UP000577419"/>
    </source>
</evidence>
<reference evidence="3" key="1">
    <citation type="journal article" date="2020" name="bioRxiv">
        <title>A rank-normalized archaeal taxonomy based on genome phylogeny resolves widespread incomplete and uneven classifications.</title>
        <authorList>
            <person name="Rinke C."/>
            <person name="Chuvochina M."/>
            <person name="Mussig A.J."/>
            <person name="Chaumeil P.-A."/>
            <person name="Waite D.W."/>
            <person name="Whitman W.B."/>
            <person name="Parks D.H."/>
            <person name="Hugenholtz P."/>
        </authorList>
    </citation>
    <scope>NUCLEOTIDE SEQUENCE [LARGE SCALE GENOMIC DNA]</scope>
</reference>
<evidence type="ECO:0000313" key="2">
    <source>
        <dbReference type="EMBL" id="HIH07800.1"/>
    </source>
</evidence>
<comment type="caution">
    <text evidence="2">The sequence shown here is derived from an EMBL/GenBank/DDBJ whole genome shotgun (WGS) entry which is preliminary data.</text>
</comment>
<sequence length="95" mass="10754">MNEGINEKLKQYRGLTLKALEKASVKKGIDERQKAIALDFLEMAKNYFNDAQFFEKKGKKLEALAAYSYAHAWLDAGVRAKVLDGKNDSKLFTLP</sequence>
<feature type="domain" description="DUF357" evidence="1">
    <location>
        <begin position="12"/>
        <end position="83"/>
    </location>
</feature>
<dbReference type="Gene3D" id="1.20.1270.90">
    <property type="entry name" value="AF1782-like"/>
    <property type="match status" value="1"/>
</dbReference>
<name>A0A7J4ISJ6_9ARCH</name>
<protein>
    <submittedName>
        <fullName evidence="2">DUF357 domain-containing protein</fullName>
    </submittedName>
</protein>
<dbReference type="InterPro" id="IPR023140">
    <property type="entry name" value="DUF357"/>
</dbReference>
<dbReference type="AlphaFoldDB" id="A0A7J4ISJ6"/>
<accession>A0A7J4ISJ6</accession>
<dbReference type="SUPFAM" id="SSF158372">
    <property type="entry name" value="AF1782-like"/>
    <property type="match status" value="1"/>
</dbReference>
<dbReference type="Pfam" id="PF04010">
    <property type="entry name" value="DUF357"/>
    <property type="match status" value="1"/>
</dbReference>
<proteinExistence type="predicted"/>
<evidence type="ECO:0000259" key="1">
    <source>
        <dbReference type="Pfam" id="PF04010"/>
    </source>
</evidence>
<dbReference type="InterPro" id="IPR036809">
    <property type="entry name" value="AF1782-like_sf"/>
</dbReference>
<dbReference type="Proteomes" id="UP000577419">
    <property type="component" value="Unassembled WGS sequence"/>
</dbReference>